<dbReference type="GO" id="GO:0005813">
    <property type="term" value="C:centrosome"/>
    <property type="evidence" value="ECO:0007669"/>
    <property type="project" value="TreeGrafter"/>
</dbReference>
<organism evidence="3 4">
    <name type="scientific">Ignelater luminosus</name>
    <name type="common">Cucubano</name>
    <name type="synonym">Pyrophorus luminosus</name>
    <dbReference type="NCBI Taxonomy" id="2038154"/>
    <lineage>
        <taxon>Eukaryota</taxon>
        <taxon>Metazoa</taxon>
        <taxon>Ecdysozoa</taxon>
        <taxon>Arthropoda</taxon>
        <taxon>Hexapoda</taxon>
        <taxon>Insecta</taxon>
        <taxon>Pterygota</taxon>
        <taxon>Neoptera</taxon>
        <taxon>Endopterygota</taxon>
        <taxon>Coleoptera</taxon>
        <taxon>Polyphaga</taxon>
        <taxon>Elateriformia</taxon>
        <taxon>Elateroidea</taxon>
        <taxon>Elateridae</taxon>
        <taxon>Agrypninae</taxon>
        <taxon>Pyrophorini</taxon>
        <taxon>Ignelater</taxon>
    </lineage>
</organism>
<dbReference type="InterPro" id="IPR026212">
    <property type="entry name" value="Cep78"/>
</dbReference>
<dbReference type="PANTHER" id="PTHR24110">
    <property type="entry name" value="CENTROSOMAL PROTEIN OF 78 KDA"/>
    <property type="match status" value="1"/>
</dbReference>
<dbReference type="PRINTS" id="PR02062">
    <property type="entry name" value="CENTROSOME78"/>
</dbReference>
<evidence type="ECO:0000256" key="1">
    <source>
        <dbReference type="SAM" id="Coils"/>
    </source>
</evidence>
<gene>
    <name evidence="3" type="ORF">ILUMI_26517</name>
</gene>
<feature type="compositionally biased region" description="Low complexity" evidence="2">
    <location>
        <begin position="647"/>
        <end position="661"/>
    </location>
</feature>
<dbReference type="GO" id="GO:0044782">
    <property type="term" value="P:cilium organization"/>
    <property type="evidence" value="ECO:0007669"/>
    <property type="project" value="TreeGrafter"/>
</dbReference>
<dbReference type="SMART" id="SM00368">
    <property type="entry name" value="LRR_RI"/>
    <property type="match status" value="2"/>
</dbReference>
<dbReference type="EMBL" id="VTPC01091103">
    <property type="protein sequence ID" value="KAF2879655.1"/>
    <property type="molecule type" value="Genomic_DNA"/>
</dbReference>
<evidence type="ECO:0000313" key="3">
    <source>
        <dbReference type="EMBL" id="KAF2879655.1"/>
    </source>
</evidence>
<evidence type="ECO:0000256" key="2">
    <source>
        <dbReference type="SAM" id="MobiDB-lite"/>
    </source>
</evidence>
<comment type="caution">
    <text evidence="3">The sequence shown here is derived from an EMBL/GenBank/DDBJ whole genome shotgun (WGS) entry which is preliminary data.</text>
</comment>
<dbReference type="OrthoDB" id="78308at2759"/>
<dbReference type="InterPro" id="IPR001611">
    <property type="entry name" value="Leu-rich_rpt"/>
</dbReference>
<proteinExistence type="predicted"/>
<keyword evidence="4" id="KW-1185">Reference proteome</keyword>
<sequence length="674" mass="76845">MPSSCKSLVMSNHQPNVKPMNIFFIWYGELCRRSNASPLAIVKPAKPKNDTILDFTADRIKPEEWTAIINALRLDTSLHIIAIRSRVVGCKFLYDMNTEDKVRHMKRRCASLWTDYIMKSLIRSLNNCIKNTQVLSTLELDGLPLSGEYFELLLQALRNNKTIKMLSFRHCPINDVGCQQLCMQLRNMPNVEILNLSSCNLSSISGQYIARVIKHQQINRYCESWHNSLRYEDPTAGVMAGLKRITLNNNPNIGDEGLSFILDELDDDLWIKAIDMQKCNITEQISNRLIDVVDYSRSLEIADFRNNDRLSFATVEKILDVLEKKQQFGNDSEYRWCVTSTTLYDFGSYESSSTNLSGMTALIQKSKSAPLRQIDLESRSSVVKPALRRTKTLTMIDRKTRHSANCNSNAPNKKELENAKKQLVDLNAKLHLEMSKRKQTEKMNVELKQKLDDIKKLGSLQASSQQGLQDKFSTMMRIIENLGLKDEDLAFPGIKESLHKKNIKEKLSKTKTVSKPKTAKKVLPCDRPKIPKKVIQQKPAPKRVFSPAVMISKDEKIKAQSMFEKYLHKDKKNEEGVDEDDEQVDNVLSYFYDSDVEDTTSSTIQSMQVLNVNESTSPMSASNVSLEKFLQEMSDDNLRLSNETNRSSGTSPALSSSSQQQDKNHFRKLLLEVS</sequence>
<name>A0A8K0C9M8_IGNLU</name>
<evidence type="ECO:0000313" key="4">
    <source>
        <dbReference type="Proteomes" id="UP000801492"/>
    </source>
</evidence>
<dbReference type="GO" id="GO:0036064">
    <property type="term" value="C:ciliary basal body"/>
    <property type="evidence" value="ECO:0007669"/>
    <property type="project" value="TreeGrafter"/>
</dbReference>
<keyword evidence="1" id="KW-0175">Coiled coil</keyword>
<dbReference type="SUPFAM" id="SSF52047">
    <property type="entry name" value="RNI-like"/>
    <property type="match status" value="1"/>
</dbReference>
<dbReference type="Proteomes" id="UP000801492">
    <property type="component" value="Unassembled WGS sequence"/>
</dbReference>
<dbReference type="Gene3D" id="3.80.10.10">
    <property type="entry name" value="Ribonuclease Inhibitor"/>
    <property type="match status" value="2"/>
</dbReference>
<dbReference type="AlphaFoldDB" id="A0A8K0C9M8"/>
<dbReference type="Pfam" id="PF13516">
    <property type="entry name" value="LRR_6"/>
    <property type="match status" value="1"/>
</dbReference>
<dbReference type="InterPro" id="IPR032675">
    <property type="entry name" value="LRR_dom_sf"/>
</dbReference>
<feature type="coiled-coil region" evidence="1">
    <location>
        <begin position="413"/>
        <end position="457"/>
    </location>
</feature>
<dbReference type="PANTHER" id="PTHR24110:SF3">
    <property type="entry name" value="CENTROSOMAL PROTEIN OF 78 KDA"/>
    <property type="match status" value="1"/>
</dbReference>
<evidence type="ECO:0008006" key="5">
    <source>
        <dbReference type="Google" id="ProtNLM"/>
    </source>
</evidence>
<accession>A0A8K0C9M8</accession>
<protein>
    <recommendedName>
        <fullName evidence="5">Centrosomal protein of 78 kDa</fullName>
    </recommendedName>
</protein>
<feature type="region of interest" description="Disordered" evidence="2">
    <location>
        <begin position="640"/>
        <end position="665"/>
    </location>
</feature>
<reference evidence="3" key="1">
    <citation type="submission" date="2019-08" db="EMBL/GenBank/DDBJ databases">
        <title>The genome of the North American firefly Photinus pyralis.</title>
        <authorList>
            <consortium name="Photinus pyralis genome working group"/>
            <person name="Fallon T.R."/>
            <person name="Sander Lower S.E."/>
            <person name="Weng J.-K."/>
        </authorList>
    </citation>
    <scope>NUCLEOTIDE SEQUENCE</scope>
    <source>
        <strain evidence="3">TRF0915ILg1</strain>
        <tissue evidence="3">Whole body</tissue>
    </source>
</reference>